<dbReference type="RefSeq" id="WP_219041346.1">
    <property type="nucleotide sequence ID" value="NZ_JAHWDF010000031.1"/>
</dbReference>
<reference evidence="1 2" key="1">
    <citation type="submission" date="2021-07" db="EMBL/GenBank/DDBJ databases">
        <title>Mesonia aestuariivivens sp. nov., isolated from a tidal flat.</title>
        <authorList>
            <person name="Kim Y.-O."/>
            <person name="Yoon J.-H."/>
        </authorList>
    </citation>
    <scope>NUCLEOTIDE SEQUENCE [LARGE SCALE GENOMIC DNA]</scope>
    <source>
        <strain evidence="1 2">JHPTF-M18</strain>
    </source>
</reference>
<evidence type="ECO:0008006" key="3">
    <source>
        <dbReference type="Google" id="ProtNLM"/>
    </source>
</evidence>
<evidence type="ECO:0000313" key="1">
    <source>
        <dbReference type="EMBL" id="MBW2963065.1"/>
    </source>
</evidence>
<dbReference type="EMBL" id="JAHWDF010000031">
    <property type="protein sequence ID" value="MBW2963065.1"/>
    <property type="molecule type" value="Genomic_DNA"/>
</dbReference>
<name>A0ABS6W5E1_9FLAO</name>
<protein>
    <recommendedName>
        <fullName evidence="3">Lipoprotein</fullName>
    </recommendedName>
</protein>
<proteinExistence type="predicted"/>
<evidence type="ECO:0000313" key="2">
    <source>
        <dbReference type="Proteomes" id="UP000719267"/>
    </source>
</evidence>
<comment type="caution">
    <text evidence="1">The sequence shown here is derived from an EMBL/GenBank/DDBJ whole genome shotgun (WGS) entry which is preliminary data.</text>
</comment>
<accession>A0ABS6W5E1</accession>
<dbReference type="Proteomes" id="UP000719267">
    <property type="component" value="Unassembled WGS sequence"/>
</dbReference>
<sequence length="214" mass="25011">MNRLSTLIIVFITALSLQSCNSDTKSDEEIISNILPQIVDSLEIQHIQFPPPPPPNDSIKIYPDLIKWRKKLDSIESQDKMIILVDDTLEIIEKDNFKIKKILESNNFSSLSASFEQNKIPRKIDLKKLNNFNDYEFLYMSNHIKTGLQIFDIENKKFGGLLRFSQVYLNESKSKGILKCSYIISRDFGQGYILTIEKIENQWRITEFHFNWIS</sequence>
<gene>
    <name evidence="1" type="ORF">KW502_14865</name>
</gene>
<dbReference type="PROSITE" id="PS51257">
    <property type="entry name" value="PROKAR_LIPOPROTEIN"/>
    <property type="match status" value="1"/>
</dbReference>
<organism evidence="1 2">
    <name type="scientific">Mesonia aestuariivivens</name>
    <dbReference type="NCBI Taxonomy" id="2796128"/>
    <lineage>
        <taxon>Bacteria</taxon>
        <taxon>Pseudomonadati</taxon>
        <taxon>Bacteroidota</taxon>
        <taxon>Flavobacteriia</taxon>
        <taxon>Flavobacteriales</taxon>
        <taxon>Flavobacteriaceae</taxon>
        <taxon>Mesonia</taxon>
    </lineage>
</organism>
<keyword evidence="2" id="KW-1185">Reference proteome</keyword>